<protein>
    <submittedName>
        <fullName evidence="1">Uncharacterized protein</fullName>
    </submittedName>
</protein>
<comment type="caution">
    <text evidence="1">The sequence shown here is derived from an EMBL/GenBank/DDBJ whole genome shotgun (WGS) entry which is preliminary data.</text>
</comment>
<feature type="non-terminal residue" evidence="1">
    <location>
        <position position="1"/>
    </location>
</feature>
<evidence type="ECO:0000313" key="1">
    <source>
        <dbReference type="EMBL" id="MCA9383755.1"/>
    </source>
</evidence>
<evidence type="ECO:0000313" key="2">
    <source>
        <dbReference type="Proteomes" id="UP000783287"/>
    </source>
</evidence>
<accession>A0A955L651</accession>
<gene>
    <name evidence="1" type="ORF">KC909_05285</name>
</gene>
<proteinExistence type="predicted"/>
<sequence>PTSRGERRYDYAGNVLKVEVVDLDRGSMSVSWLSGNECVTTQSFNSTGELITFSDVTISADGFTFATDTVSVDRAGNVTRDYVYWDQQRQTYIRPQTTDKDNVTALFYKERNARVMVQDASKAPLN</sequence>
<organism evidence="1 2">
    <name type="scientific">Candidatus Dojkabacteria bacterium</name>
    <dbReference type="NCBI Taxonomy" id="2099670"/>
    <lineage>
        <taxon>Bacteria</taxon>
        <taxon>Candidatus Dojkabacteria</taxon>
    </lineage>
</organism>
<reference evidence="1" key="1">
    <citation type="submission" date="2020-04" db="EMBL/GenBank/DDBJ databases">
        <authorList>
            <person name="Zhang T."/>
        </authorList>
    </citation>
    <scope>NUCLEOTIDE SEQUENCE</scope>
    <source>
        <strain evidence="1">HKST-UBA14</strain>
    </source>
</reference>
<name>A0A955L651_9BACT</name>
<dbReference type="AlphaFoldDB" id="A0A955L651"/>
<dbReference type="EMBL" id="JAGQLK010000128">
    <property type="protein sequence ID" value="MCA9383755.1"/>
    <property type="molecule type" value="Genomic_DNA"/>
</dbReference>
<dbReference type="Proteomes" id="UP000783287">
    <property type="component" value="Unassembled WGS sequence"/>
</dbReference>
<reference evidence="1" key="2">
    <citation type="journal article" date="2021" name="Microbiome">
        <title>Successional dynamics and alternative stable states in a saline activated sludge microbial community over 9 years.</title>
        <authorList>
            <person name="Wang Y."/>
            <person name="Ye J."/>
            <person name="Ju F."/>
            <person name="Liu L."/>
            <person name="Boyd J.A."/>
            <person name="Deng Y."/>
            <person name="Parks D.H."/>
            <person name="Jiang X."/>
            <person name="Yin X."/>
            <person name="Woodcroft B.J."/>
            <person name="Tyson G.W."/>
            <person name="Hugenholtz P."/>
            <person name="Polz M.F."/>
            <person name="Zhang T."/>
        </authorList>
    </citation>
    <scope>NUCLEOTIDE SEQUENCE</scope>
    <source>
        <strain evidence="1">HKST-UBA14</strain>
    </source>
</reference>